<dbReference type="GO" id="GO:0007165">
    <property type="term" value="P:signal transduction"/>
    <property type="evidence" value="ECO:0007669"/>
    <property type="project" value="UniProtKB-KW"/>
</dbReference>
<dbReference type="GO" id="GO:0006935">
    <property type="term" value="P:chemotaxis"/>
    <property type="evidence" value="ECO:0007669"/>
    <property type="project" value="InterPro"/>
</dbReference>
<dbReference type="InterPro" id="IPR004090">
    <property type="entry name" value="Chemotax_Me-accpt_rcpt"/>
</dbReference>
<dbReference type="InterPro" id="IPR004089">
    <property type="entry name" value="MCPsignal_dom"/>
</dbReference>
<dbReference type="PRINTS" id="PR00260">
    <property type="entry name" value="CHEMTRNSDUCR"/>
</dbReference>
<feature type="domain" description="HAMP" evidence="6">
    <location>
        <begin position="439"/>
        <end position="492"/>
    </location>
</feature>
<protein>
    <submittedName>
        <fullName evidence="7">Methyl-accepting chemotaxis protein</fullName>
    </submittedName>
</protein>
<name>A0A4R6RG49_9HYPH</name>
<dbReference type="SUPFAM" id="SSF58104">
    <property type="entry name" value="Methyl-accepting chemotaxis protein (MCP) signaling domain"/>
    <property type="match status" value="1"/>
</dbReference>
<evidence type="ECO:0000256" key="4">
    <source>
        <dbReference type="SAM" id="Phobius"/>
    </source>
</evidence>
<dbReference type="Gene3D" id="6.10.340.10">
    <property type="match status" value="1"/>
</dbReference>
<keyword evidence="4" id="KW-1133">Transmembrane helix</keyword>
<evidence type="ECO:0000256" key="1">
    <source>
        <dbReference type="ARBA" id="ARBA00023224"/>
    </source>
</evidence>
<dbReference type="AlphaFoldDB" id="A0A4R6RG49"/>
<comment type="caution">
    <text evidence="7">The sequence shown here is derived from an EMBL/GenBank/DDBJ whole genome shotgun (WGS) entry which is preliminary data.</text>
</comment>
<dbReference type="PROSITE" id="PS50111">
    <property type="entry name" value="CHEMOTAXIS_TRANSDUC_2"/>
    <property type="match status" value="1"/>
</dbReference>
<feature type="transmembrane region" description="Helical" evidence="4">
    <location>
        <begin position="421"/>
        <end position="441"/>
    </location>
</feature>
<dbReference type="Gene3D" id="1.10.287.950">
    <property type="entry name" value="Methyl-accepting chemotaxis protein"/>
    <property type="match status" value="1"/>
</dbReference>
<reference evidence="7 8" key="1">
    <citation type="submission" date="2019-03" db="EMBL/GenBank/DDBJ databases">
        <title>Genomic Encyclopedia of Type Strains, Phase IV (KMG-IV): sequencing the most valuable type-strain genomes for metagenomic binning, comparative biology and taxonomic classification.</title>
        <authorList>
            <person name="Goeker M."/>
        </authorList>
    </citation>
    <scope>NUCLEOTIDE SEQUENCE [LARGE SCALE GENOMIC DNA]</scope>
    <source>
        <strain evidence="7 8">DSM 102969</strain>
    </source>
</reference>
<feature type="transmembrane region" description="Helical" evidence="4">
    <location>
        <begin position="17"/>
        <end position="38"/>
    </location>
</feature>
<dbReference type="Pfam" id="PF00015">
    <property type="entry name" value="MCPsignal"/>
    <property type="match status" value="1"/>
</dbReference>
<gene>
    <name evidence="7" type="ORF">EDD54_2080</name>
</gene>
<dbReference type="Proteomes" id="UP000294547">
    <property type="component" value="Unassembled WGS sequence"/>
</dbReference>
<keyword evidence="1 3" id="KW-0807">Transducer</keyword>
<evidence type="ECO:0000313" key="7">
    <source>
        <dbReference type="EMBL" id="TDP85232.1"/>
    </source>
</evidence>
<dbReference type="PANTHER" id="PTHR32089">
    <property type="entry name" value="METHYL-ACCEPTING CHEMOTAXIS PROTEIN MCPB"/>
    <property type="match status" value="1"/>
</dbReference>
<accession>A0A4R6RG49</accession>
<dbReference type="InterPro" id="IPR003660">
    <property type="entry name" value="HAMP_dom"/>
</dbReference>
<dbReference type="PANTHER" id="PTHR32089:SF112">
    <property type="entry name" value="LYSOZYME-LIKE PROTEIN-RELATED"/>
    <property type="match status" value="1"/>
</dbReference>
<comment type="similarity">
    <text evidence="2">Belongs to the methyl-accepting chemotaxis (MCP) protein family.</text>
</comment>
<dbReference type="GO" id="GO:0004888">
    <property type="term" value="F:transmembrane signaling receptor activity"/>
    <property type="evidence" value="ECO:0007669"/>
    <property type="project" value="InterPro"/>
</dbReference>
<feature type="domain" description="Methyl-accepting transducer" evidence="5">
    <location>
        <begin position="532"/>
        <end position="754"/>
    </location>
</feature>
<organism evidence="7 8">
    <name type="scientific">Oharaeibacter diazotrophicus</name>
    <dbReference type="NCBI Taxonomy" id="1920512"/>
    <lineage>
        <taxon>Bacteria</taxon>
        <taxon>Pseudomonadati</taxon>
        <taxon>Pseudomonadota</taxon>
        <taxon>Alphaproteobacteria</taxon>
        <taxon>Hyphomicrobiales</taxon>
        <taxon>Pleomorphomonadaceae</taxon>
        <taxon>Oharaeibacter</taxon>
    </lineage>
</organism>
<dbReference type="SMART" id="SM00283">
    <property type="entry name" value="MA"/>
    <property type="match status" value="1"/>
</dbReference>
<dbReference type="RefSeq" id="WP_126541094.1">
    <property type="nucleotide sequence ID" value="NZ_BSPM01000004.1"/>
</dbReference>
<keyword evidence="8" id="KW-1185">Reference proteome</keyword>
<evidence type="ECO:0000259" key="5">
    <source>
        <dbReference type="PROSITE" id="PS50111"/>
    </source>
</evidence>
<dbReference type="OrthoDB" id="3378718at2"/>
<evidence type="ECO:0000256" key="2">
    <source>
        <dbReference type="ARBA" id="ARBA00029447"/>
    </source>
</evidence>
<dbReference type="GO" id="GO:0016020">
    <property type="term" value="C:membrane"/>
    <property type="evidence" value="ECO:0007669"/>
    <property type="project" value="InterPro"/>
</dbReference>
<sequence length="788" mass="79482">MTFIGRRLANASISAKIVFGFGVVLAITAAVGGAGILATSALRARMEQSAGVATAMRSLQELTSKAQAYAGSGDPALATAIRADVATLAAAVDASSPEGARVAASLAAMSESLDAAAAAHDRQVTAETAVLDGLKQMQGQSLKLEDISTKTLKAVTAEENALRQVVKDSSRLLGALQEVLVHVDAVDARFAAPASPEDATVLAVDVAKAMRRGATAVPKGAPHTMDDVKAAVTAMREAATAAVEGRGPREAVKPAAAAVRAVAMQLVYVASAASEKASRGFTDVAVRAVAASASNKNAIRYAAMTQKLEVEVSRFQGAISDKAVGNVVTQLGLVTATSKQIANDGGAIEGLAGFDAAMQPIYASFRDQVKAVAVAHAAFRQGVEAIDAGLGAASEAMNGIVHAQDTAAGADERAATATITGALAVAVVLSALVGFGLILLIRRPIARLTAAMGRLAEGDVSVTVDDATRRDEIGGMSRAVAVFRDNAVERRRLEAAAAAEQAAREAHNAKLEALIAGFEDRATSLVTAVTTSGEALRTTARSLDGIAESSKERATSATSATEQAAHGVQAVAAAAEQLSASIAEIAGQVTRTKSVVDDALGRAHRTNGEIQGLSGMATRIGDVVRMIKAVADQTNLLALNATIEAARAGEAGKGFAVVAGEVKGLAKQTADATEEISRQIAAIQAATIASVDAIAGIVSTMDEIGAHTAGVAAAVEQQGAATAAISSTVQQVASNSRSVADDVGGLGDAVAETSAMAGTVMDAGGEMAATAEELEAAIHRFLHDVAAA</sequence>
<keyword evidence="4" id="KW-0812">Transmembrane</keyword>
<evidence type="ECO:0000256" key="3">
    <source>
        <dbReference type="PROSITE-ProRule" id="PRU00284"/>
    </source>
</evidence>
<proteinExistence type="inferred from homology"/>
<keyword evidence="4" id="KW-0472">Membrane</keyword>
<dbReference type="CDD" id="cd06225">
    <property type="entry name" value="HAMP"/>
    <property type="match status" value="1"/>
</dbReference>
<dbReference type="EMBL" id="SNXY01000007">
    <property type="protein sequence ID" value="TDP85232.1"/>
    <property type="molecule type" value="Genomic_DNA"/>
</dbReference>
<dbReference type="Pfam" id="PF00672">
    <property type="entry name" value="HAMP"/>
    <property type="match status" value="1"/>
</dbReference>
<evidence type="ECO:0000259" key="6">
    <source>
        <dbReference type="PROSITE" id="PS50885"/>
    </source>
</evidence>
<dbReference type="PROSITE" id="PS50885">
    <property type="entry name" value="HAMP"/>
    <property type="match status" value="1"/>
</dbReference>
<dbReference type="SMART" id="SM00304">
    <property type="entry name" value="HAMP"/>
    <property type="match status" value="2"/>
</dbReference>
<evidence type="ECO:0000313" key="8">
    <source>
        <dbReference type="Proteomes" id="UP000294547"/>
    </source>
</evidence>